<feature type="domain" description="Chalcone/stilbene synthase C-terminal" evidence="6">
    <location>
        <begin position="156"/>
        <end position="215"/>
    </location>
</feature>
<dbReference type="PANTHER" id="PTHR11877">
    <property type="entry name" value="HYDROXYMETHYLGLUTARYL-COA SYNTHASE"/>
    <property type="match status" value="1"/>
</dbReference>
<keyword evidence="8" id="KW-1185">Reference proteome</keyword>
<dbReference type="SUPFAM" id="SSF53901">
    <property type="entry name" value="Thiolase-like"/>
    <property type="match status" value="2"/>
</dbReference>
<dbReference type="GO" id="GO:0016747">
    <property type="term" value="F:acyltransferase activity, transferring groups other than amino-acyl groups"/>
    <property type="evidence" value="ECO:0007669"/>
    <property type="project" value="InterPro"/>
</dbReference>
<dbReference type="InterPro" id="IPR011141">
    <property type="entry name" value="Polyketide_synthase_type-III"/>
</dbReference>
<keyword evidence="3 4" id="KW-0012">Acyltransferase</keyword>
<name>A0AA88RDG9_9ASTE</name>
<reference evidence="7" key="1">
    <citation type="submission" date="2022-12" db="EMBL/GenBank/DDBJ databases">
        <title>Draft genome assemblies for two species of Escallonia (Escalloniales).</title>
        <authorList>
            <person name="Chanderbali A."/>
            <person name="Dervinis C."/>
            <person name="Anghel I."/>
            <person name="Soltis D."/>
            <person name="Soltis P."/>
            <person name="Zapata F."/>
        </authorList>
    </citation>
    <scope>NUCLEOTIDE SEQUENCE</scope>
    <source>
        <strain evidence="7">UCBG92.1500</strain>
        <tissue evidence="7">Leaf</tissue>
    </source>
</reference>
<organism evidence="7 8">
    <name type="scientific">Escallonia rubra</name>
    <dbReference type="NCBI Taxonomy" id="112253"/>
    <lineage>
        <taxon>Eukaryota</taxon>
        <taxon>Viridiplantae</taxon>
        <taxon>Streptophyta</taxon>
        <taxon>Embryophyta</taxon>
        <taxon>Tracheophyta</taxon>
        <taxon>Spermatophyta</taxon>
        <taxon>Magnoliopsida</taxon>
        <taxon>eudicotyledons</taxon>
        <taxon>Gunneridae</taxon>
        <taxon>Pentapetalae</taxon>
        <taxon>asterids</taxon>
        <taxon>campanulids</taxon>
        <taxon>Escalloniales</taxon>
        <taxon>Escalloniaceae</taxon>
        <taxon>Escallonia</taxon>
    </lineage>
</organism>
<dbReference type="FunFam" id="3.40.47.10:FF:000025">
    <property type="entry name" value="Chalcone synthase 2"/>
    <property type="match status" value="1"/>
</dbReference>
<proteinExistence type="inferred from homology"/>
<dbReference type="EMBL" id="JAVXUO010000989">
    <property type="protein sequence ID" value="KAK2987378.1"/>
    <property type="molecule type" value="Genomic_DNA"/>
</dbReference>
<evidence type="ECO:0000256" key="1">
    <source>
        <dbReference type="ARBA" id="ARBA00005531"/>
    </source>
</evidence>
<evidence type="ECO:0000259" key="5">
    <source>
        <dbReference type="Pfam" id="PF00195"/>
    </source>
</evidence>
<dbReference type="GO" id="GO:0030639">
    <property type="term" value="P:polyketide biosynthetic process"/>
    <property type="evidence" value="ECO:0007669"/>
    <property type="project" value="TreeGrafter"/>
</dbReference>
<dbReference type="Gene3D" id="3.40.47.10">
    <property type="match status" value="2"/>
</dbReference>
<dbReference type="InterPro" id="IPR012328">
    <property type="entry name" value="Chalcone/stilbene_synt_C"/>
</dbReference>
<evidence type="ECO:0000256" key="3">
    <source>
        <dbReference type="ARBA" id="ARBA00023315"/>
    </source>
</evidence>
<comment type="caution">
    <text evidence="7">The sequence shown here is derived from an EMBL/GenBank/DDBJ whole genome shotgun (WGS) entry which is preliminary data.</text>
</comment>
<feature type="domain" description="Chalcone/stilbene synthase N-terminal" evidence="5">
    <location>
        <begin position="1"/>
        <end position="146"/>
    </location>
</feature>
<dbReference type="Proteomes" id="UP001187471">
    <property type="component" value="Unassembled WGS sequence"/>
</dbReference>
<evidence type="ECO:0000313" key="7">
    <source>
        <dbReference type="EMBL" id="KAK2987378.1"/>
    </source>
</evidence>
<evidence type="ECO:0000313" key="8">
    <source>
        <dbReference type="Proteomes" id="UP001187471"/>
    </source>
</evidence>
<comment type="similarity">
    <text evidence="1 4">Belongs to the thiolase-like superfamily. Chalcone/stilbene synthases family.</text>
</comment>
<accession>A0AA88RDG9</accession>
<evidence type="ECO:0000256" key="2">
    <source>
        <dbReference type="ARBA" id="ARBA00022679"/>
    </source>
</evidence>
<evidence type="ECO:0008006" key="9">
    <source>
        <dbReference type="Google" id="ProtNLM"/>
    </source>
</evidence>
<gene>
    <name evidence="7" type="ORF">RJ640_007065</name>
</gene>
<protein>
    <recommendedName>
        <fullName evidence="9">Chalcone synthase</fullName>
    </recommendedName>
</protein>
<evidence type="ECO:0000256" key="4">
    <source>
        <dbReference type="RuleBase" id="RU003633"/>
    </source>
</evidence>
<keyword evidence="2 4" id="KW-0808">Transferase</keyword>
<dbReference type="Pfam" id="PF02797">
    <property type="entry name" value="Chal_sti_synt_C"/>
    <property type="match status" value="1"/>
</dbReference>
<evidence type="ECO:0000259" key="6">
    <source>
        <dbReference type="Pfam" id="PF02797"/>
    </source>
</evidence>
<dbReference type="AlphaFoldDB" id="A0AA88RDG9"/>
<dbReference type="InterPro" id="IPR016039">
    <property type="entry name" value="Thiolase-like"/>
</dbReference>
<dbReference type="InterPro" id="IPR001099">
    <property type="entry name" value="Chalcone/stilbene_synt_N"/>
</dbReference>
<sequence>MCAYMAPSLDARQDMVVVEIPKLGKEAAAKAIKEWGQPKSKITHLAFYTTSGVDMPDADYQLTKLLGLHPSVKRLMMYQQGCFAGDTVLRLAKDLVENIDGARVLVVYFEITAVTFRGPSDTHLDSLVGQALFGDGVAAVIVGADPDFSVERSLFQLVSSAQTILPDSDGAIYGHLREVGLTFHLLKDVPGLISKNIEKSLKKAFAPFRISDWNSPKKERSWRSQIVVGVACMIVSAEMGSLVSNNPDEVAIAGEMELAVEKTDKNANKWSDKRMCPPWRVNSLENIVPENLPRPSAHRRWEAVGFPKVAPATKVSTRTSSTCFSM</sequence>
<dbReference type="Pfam" id="PF00195">
    <property type="entry name" value="Chal_sti_synt_N"/>
    <property type="match status" value="1"/>
</dbReference>
<dbReference type="PANTHER" id="PTHR11877:SF14">
    <property type="entry name" value="CHALCONE SYNTHASE"/>
    <property type="match status" value="1"/>
</dbReference>